<dbReference type="RefSeq" id="WP_169454266.1">
    <property type="nucleotide sequence ID" value="NZ_CP051774.1"/>
</dbReference>
<proteinExistence type="predicted"/>
<dbReference type="KEGG" id="luo:HHL09_09220"/>
<accession>A0A858RIS3</accession>
<organism evidence="1 2">
    <name type="scientific">Luteolibacter luteus</name>
    <dbReference type="NCBI Taxonomy" id="2728835"/>
    <lineage>
        <taxon>Bacteria</taxon>
        <taxon>Pseudomonadati</taxon>
        <taxon>Verrucomicrobiota</taxon>
        <taxon>Verrucomicrobiia</taxon>
        <taxon>Verrucomicrobiales</taxon>
        <taxon>Verrucomicrobiaceae</taxon>
        <taxon>Luteolibacter</taxon>
    </lineage>
</organism>
<keyword evidence="2" id="KW-1185">Reference proteome</keyword>
<dbReference type="EMBL" id="CP051774">
    <property type="protein sequence ID" value="QJE95953.1"/>
    <property type="molecule type" value="Genomic_DNA"/>
</dbReference>
<gene>
    <name evidence="1" type="ORF">HHL09_09220</name>
</gene>
<dbReference type="Gene3D" id="2.60.120.200">
    <property type="match status" value="1"/>
</dbReference>
<dbReference type="InterPro" id="IPR013320">
    <property type="entry name" value="ConA-like_dom_sf"/>
</dbReference>
<name>A0A858RIS3_9BACT</name>
<reference evidence="1 2" key="1">
    <citation type="submission" date="2020-04" db="EMBL/GenBank/DDBJ databases">
        <title>Luteolibacter sp. G-1-1-1 isolated from soil.</title>
        <authorList>
            <person name="Dahal R.H."/>
        </authorList>
    </citation>
    <scope>NUCLEOTIDE SEQUENCE [LARGE SCALE GENOMIC DNA]</scope>
    <source>
        <strain evidence="1 2">G-1-1-1</strain>
    </source>
</reference>
<dbReference type="Pfam" id="PF13385">
    <property type="entry name" value="Laminin_G_3"/>
    <property type="match status" value="1"/>
</dbReference>
<dbReference type="SUPFAM" id="SSF49899">
    <property type="entry name" value="Concanavalin A-like lectins/glucanases"/>
    <property type="match status" value="2"/>
</dbReference>
<evidence type="ECO:0000313" key="2">
    <source>
        <dbReference type="Proteomes" id="UP000501812"/>
    </source>
</evidence>
<evidence type="ECO:0000313" key="1">
    <source>
        <dbReference type="EMBL" id="QJE95953.1"/>
    </source>
</evidence>
<dbReference type="AlphaFoldDB" id="A0A858RIS3"/>
<sequence length="604" mass="63258">MAEESDEVLLDSFVRVVWDPDGAKKVLVEIGDPMWSPVAIDGEQVVDVAQGSNIVGVRNFPRGNEAHKLTFTLCRIKDTLDDAFETRMNEAMALPRDMRDIVFSLQSGKAWRLKNAAVKSWPTNQRERLTKQNLVILGGEIVAEANAPQPGAGAEVALYADVGISNGTLEPLSLWSNSGTGSMDAVQATGANQPVAIARSMRSGVRVGGLYLPGIAGNYGSVPDTGGLDFSGNFALSWQGKLDSYTPGTKYCLVSKWTAAGNQRSYALFVNPNGTVELQISTDGTAGGVLTYTSTVPTGLAPLTLATLVAERTGSNIRFYVATDAFPQGELFIPPALQLGAVVVGVSTAIFNSTAPLVIGATDAGTANLMRGYTLQARAQNDHVNSPTATGCWLIFYNAVTGATSVIDMGGTNTMTLNRTSVSPAKFVNGYRAQFDGSNDRMDLSSPLQLVSLSGLTLAWYGTLNRVTGLNDLLLCGTNDSTQPRSLLRVDGGDLKALIRRTDSEATATVTFAGAAAQYDAKTLAVSINYAAGTAALFVNGVLVASGALTSSGTTDATSSGITRIMAGVSGANAAAGDVARVVIIQRALDLFEMAALHTTLTTN</sequence>
<protein>
    <submittedName>
        <fullName evidence="1">LamG domain-containing protein</fullName>
    </submittedName>
</protein>
<dbReference type="Proteomes" id="UP000501812">
    <property type="component" value="Chromosome"/>
</dbReference>